<dbReference type="OrthoDB" id="467934at2"/>
<dbReference type="Pfam" id="PF05128">
    <property type="entry name" value="DUF697"/>
    <property type="match status" value="1"/>
</dbReference>
<dbReference type="eggNOG" id="COG1159">
    <property type="taxonomic scope" value="Bacteria"/>
</dbReference>
<gene>
    <name evidence="5" type="ordered locus">PCC8801_2527</name>
</gene>
<keyword evidence="6" id="KW-1185">Reference proteome</keyword>
<dbReference type="EMBL" id="CP001287">
    <property type="protein sequence ID" value="ACK66535.1"/>
    <property type="molecule type" value="Genomic_DNA"/>
</dbReference>
<keyword evidence="4" id="KW-0472">Membrane</keyword>
<organism evidence="5 6">
    <name type="scientific">Rippkaea orientalis (strain PCC 8801 / RF-1)</name>
    <name type="common">Cyanothece sp. (strain PCC 8801)</name>
    <dbReference type="NCBI Taxonomy" id="41431"/>
    <lineage>
        <taxon>Bacteria</taxon>
        <taxon>Bacillati</taxon>
        <taxon>Cyanobacteriota</taxon>
        <taxon>Cyanophyceae</taxon>
        <taxon>Oscillatoriophycideae</taxon>
        <taxon>Chroococcales</taxon>
        <taxon>Aphanothecaceae</taxon>
        <taxon>Rippkaea</taxon>
        <taxon>Rippkaea orientalis</taxon>
    </lineage>
</organism>
<evidence type="ECO:0000256" key="4">
    <source>
        <dbReference type="ARBA" id="ARBA00023136"/>
    </source>
</evidence>
<dbReference type="KEGG" id="cyp:PCC8801_2527"/>
<comment type="subcellular location">
    <subcellularLocation>
        <location evidence="1">Membrane</location>
        <topology evidence="1">Multi-pass membrane protein</topology>
    </subcellularLocation>
</comment>
<dbReference type="Gene3D" id="3.40.50.300">
    <property type="entry name" value="P-loop containing nucleotide triphosphate hydrolases"/>
    <property type="match status" value="1"/>
</dbReference>
<name>B7K3Z5_RIPO1</name>
<evidence type="ECO:0000313" key="5">
    <source>
        <dbReference type="EMBL" id="ACK66535.1"/>
    </source>
</evidence>
<protein>
    <recommendedName>
        <fullName evidence="7">DUF697 domain-containing protein</fullName>
    </recommendedName>
</protein>
<keyword evidence="2" id="KW-0812">Transmembrane</keyword>
<dbReference type="InterPro" id="IPR021147">
    <property type="entry name" value="DUF697"/>
</dbReference>
<dbReference type="AlphaFoldDB" id="B7K3Z5"/>
<dbReference type="HOGENOM" id="CLU_040163_0_0_3"/>
<reference evidence="6" key="1">
    <citation type="journal article" date="2011" name="MBio">
        <title>Novel metabolic attributes of the genus Cyanothece, comprising a group of unicellular nitrogen-fixing Cyanobacteria.</title>
        <authorList>
            <person name="Bandyopadhyay A."/>
            <person name="Elvitigala T."/>
            <person name="Welsh E."/>
            <person name="Stockel J."/>
            <person name="Liberton M."/>
            <person name="Min H."/>
            <person name="Sherman L.A."/>
            <person name="Pakrasi H.B."/>
        </authorList>
    </citation>
    <scope>NUCLEOTIDE SEQUENCE [LARGE SCALE GENOMIC DNA]</scope>
    <source>
        <strain evidence="6">PCC 8801</strain>
    </source>
</reference>
<proteinExistence type="predicted"/>
<dbReference type="InterPro" id="IPR027417">
    <property type="entry name" value="P-loop_NTPase"/>
</dbReference>
<sequence length="463" mass="52017">MAMIVKKPILVAGIGISFVLWLGESLHQELVNVGEWGVISAIAMGSGFWWWKNRHKSDNKPQKVPSLTLETVKASITEVETTLQVLATESPESDLSEFKQQLNQLSTSFERQDLNIAITGGKNVGKTTLLKVLKPKNIANNISFIETEPLFINTETPQINADIIIFLITGDLTNSQWEFLQNCYQNYQRCVLVFNKQDQYIPEERGLILSQIQQRITPIINTIDIISISSGSYNVKVRQHQADGTIKEWNETQDPDVKLLCDRLKFILNKERELLVLGTIWREAKTLKQTIKNQLNLVRRERAIPIIEQYQWIAAATAFANPVAALDLLATVAISTQMVVDLSEVYQQKFSLEQGQTLAGTMGKLMVQLGLVELSTNTIAGLLKSNAVTYIAGGTVQGISAAYLTRLAGLSLIEYWEEQDIINSSKNAIDLEKFSTKLKEVFNQNQRGILLQNFVKQGMVRFT</sequence>
<dbReference type="RefSeq" id="WP_012595802.1">
    <property type="nucleotide sequence ID" value="NC_011726.1"/>
</dbReference>
<accession>B7K3Z5</accession>
<evidence type="ECO:0000256" key="1">
    <source>
        <dbReference type="ARBA" id="ARBA00004141"/>
    </source>
</evidence>
<dbReference type="Proteomes" id="UP000008204">
    <property type="component" value="Chromosome"/>
</dbReference>
<dbReference type="SUPFAM" id="SSF52540">
    <property type="entry name" value="P-loop containing nucleoside triphosphate hydrolases"/>
    <property type="match status" value="1"/>
</dbReference>
<keyword evidence="3" id="KW-1133">Transmembrane helix</keyword>
<evidence type="ECO:0008006" key="7">
    <source>
        <dbReference type="Google" id="ProtNLM"/>
    </source>
</evidence>
<evidence type="ECO:0000256" key="2">
    <source>
        <dbReference type="ARBA" id="ARBA00022692"/>
    </source>
</evidence>
<evidence type="ECO:0000313" key="6">
    <source>
        <dbReference type="Proteomes" id="UP000008204"/>
    </source>
</evidence>
<evidence type="ECO:0000256" key="3">
    <source>
        <dbReference type="ARBA" id="ARBA00022989"/>
    </source>
</evidence>
<dbReference type="STRING" id="41431.PCC8801_2527"/>
<dbReference type="GO" id="GO:0016020">
    <property type="term" value="C:membrane"/>
    <property type="evidence" value="ECO:0007669"/>
    <property type="project" value="UniProtKB-SubCell"/>
</dbReference>